<feature type="compositionally biased region" description="Low complexity" evidence="1">
    <location>
        <begin position="96"/>
        <end position="114"/>
    </location>
</feature>
<name>A0A5C3NFA4_9AGAM</name>
<sequence>MATRRRIGVSLATTEAARRQLMAPVPCWEKVWIKPDSAPAGSTLKVYKWVKTEKKQQFSDDESEVDAPLAPLPDEPEVVEGDEEGEQEETAPPPSVAQEAPPAEAAETAALEDPVTVPSPKAEANTLSLDPVTAPAEEDTTDTLDDSLKPLDSNTLDSSMDVTVDISDAMNTEIVEGLDLSGLPPDGTSFEDAHDLTQMQEADALLGGPIMDQSEDPFGEQAES</sequence>
<dbReference type="STRING" id="5364.A0A5C3NFA4"/>
<dbReference type="AlphaFoldDB" id="A0A5C3NFA4"/>
<proteinExistence type="predicted"/>
<dbReference type="EMBL" id="ML213503">
    <property type="protein sequence ID" value="TFK56579.1"/>
    <property type="molecule type" value="Genomic_DNA"/>
</dbReference>
<evidence type="ECO:0000313" key="2">
    <source>
        <dbReference type="EMBL" id="TFK56579.1"/>
    </source>
</evidence>
<feature type="compositionally biased region" description="Acidic residues" evidence="1">
    <location>
        <begin position="74"/>
        <end position="89"/>
    </location>
</feature>
<evidence type="ECO:0000313" key="3">
    <source>
        <dbReference type="Proteomes" id="UP000305948"/>
    </source>
</evidence>
<reference evidence="2 3" key="1">
    <citation type="journal article" date="2019" name="Nat. Ecol. Evol.">
        <title>Megaphylogeny resolves global patterns of mushroom evolution.</title>
        <authorList>
            <person name="Varga T."/>
            <person name="Krizsan K."/>
            <person name="Foldi C."/>
            <person name="Dima B."/>
            <person name="Sanchez-Garcia M."/>
            <person name="Sanchez-Ramirez S."/>
            <person name="Szollosi G.J."/>
            <person name="Szarkandi J.G."/>
            <person name="Papp V."/>
            <person name="Albert L."/>
            <person name="Andreopoulos W."/>
            <person name="Angelini C."/>
            <person name="Antonin V."/>
            <person name="Barry K.W."/>
            <person name="Bougher N.L."/>
            <person name="Buchanan P."/>
            <person name="Buyck B."/>
            <person name="Bense V."/>
            <person name="Catcheside P."/>
            <person name="Chovatia M."/>
            <person name="Cooper J."/>
            <person name="Damon W."/>
            <person name="Desjardin D."/>
            <person name="Finy P."/>
            <person name="Geml J."/>
            <person name="Haridas S."/>
            <person name="Hughes K."/>
            <person name="Justo A."/>
            <person name="Karasinski D."/>
            <person name="Kautmanova I."/>
            <person name="Kiss B."/>
            <person name="Kocsube S."/>
            <person name="Kotiranta H."/>
            <person name="LaButti K.M."/>
            <person name="Lechner B.E."/>
            <person name="Liimatainen K."/>
            <person name="Lipzen A."/>
            <person name="Lukacs Z."/>
            <person name="Mihaltcheva S."/>
            <person name="Morgado L.N."/>
            <person name="Niskanen T."/>
            <person name="Noordeloos M.E."/>
            <person name="Ohm R.A."/>
            <person name="Ortiz-Santana B."/>
            <person name="Ovrebo C."/>
            <person name="Racz N."/>
            <person name="Riley R."/>
            <person name="Savchenko A."/>
            <person name="Shiryaev A."/>
            <person name="Soop K."/>
            <person name="Spirin V."/>
            <person name="Szebenyi C."/>
            <person name="Tomsovsky M."/>
            <person name="Tulloss R.E."/>
            <person name="Uehling J."/>
            <person name="Grigoriev I.V."/>
            <person name="Vagvolgyi C."/>
            <person name="Papp T."/>
            <person name="Martin F.M."/>
            <person name="Miettinen O."/>
            <person name="Hibbett D.S."/>
            <person name="Nagy L.G."/>
        </authorList>
    </citation>
    <scope>NUCLEOTIDE SEQUENCE [LARGE SCALE GENOMIC DNA]</scope>
    <source>
        <strain evidence="2 3">OMC1185</strain>
    </source>
</reference>
<dbReference type="Proteomes" id="UP000305948">
    <property type="component" value="Unassembled WGS sequence"/>
</dbReference>
<accession>A0A5C3NFA4</accession>
<evidence type="ECO:0000256" key="1">
    <source>
        <dbReference type="SAM" id="MobiDB-lite"/>
    </source>
</evidence>
<organism evidence="2 3">
    <name type="scientific">Heliocybe sulcata</name>
    <dbReference type="NCBI Taxonomy" id="5364"/>
    <lineage>
        <taxon>Eukaryota</taxon>
        <taxon>Fungi</taxon>
        <taxon>Dikarya</taxon>
        <taxon>Basidiomycota</taxon>
        <taxon>Agaricomycotina</taxon>
        <taxon>Agaricomycetes</taxon>
        <taxon>Gloeophyllales</taxon>
        <taxon>Gloeophyllaceae</taxon>
        <taxon>Heliocybe</taxon>
    </lineage>
</organism>
<keyword evidence="3" id="KW-1185">Reference proteome</keyword>
<protein>
    <submittedName>
        <fullName evidence="2">Uncharacterized protein</fullName>
    </submittedName>
</protein>
<dbReference type="OrthoDB" id="2595509at2759"/>
<gene>
    <name evidence="2" type="ORF">OE88DRAFT_1730056</name>
</gene>
<feature type="compositionally biased region" description="Acidic residues" evidence="1">
    <location>
        <begin position="136"/>
        <end position="145"/>
    </location>
</feature>
<feature type="region of interest" description="Disordered" evidence="1">
    <location>
        <begin position="54"/>
        <end position="158"/>
    </location>
</feature>